<accession>A0A1B2I4Z3</accession>
<feature type="binding site" evidence="1 2">
    <location>
        <position position="42"/>
    </location>
    <ligand>
        <name>Zn(2+)</name>
        <dbReference type="ChEBI" id="CHEBI:29105"/>
    </ligand>
</feature>
<reference evidence="3" key="1">
    <citation type="submission" date="2016-08" db="EMBL/GenBank/DDBJ databases">
        <title>Complete genome of Cloacibacillus porcorum.</title>
        <authorList>
            <person name="Looft T."/>
            <person name="Bayles D.O."/>
            <person name="Alt D.P."/>
        </authorList>
    </citation>
    <scope>NUCLEOTIDE SEQUENCE [LARGE SCALE GENOMIC DNA]</scope>
    <source>
        <strain evidence="3">CL-84</strain>
    </source>
</reference>
<dbReference type="GO" id="GO:0005524">
    <property type="term" value="F:ATP binding"/>
    <property type="evidence" value="ECO:0007669"/>
    <property type="project" value="UniProtKB-UniRule"/>
</dbReference>
<dbReference type="GO" id="GO:0009376">
    <property type="term" value="C:HslUV protease complex"/>
    <property type="evidence" value="ECO:0007669"/>
    <property type="project" value="TreeGrafter"/>
</dbReference>
<feature type="binding site" evidence="1">
    <location>
        <begin position="140"/>
        <end position="147"/>
    </location>
    <ligand>
        <name>ATP</name>
        <dbReference type="ChEBI" id="CHEBI:30616"/>
    </ligand>
</feature>
<dbReference type="SUPFAM" id="SSF57716">
    <property type="entry name" value="Glucocorticoid receptor-like (DNA-binding domain)"/>
    <property type="match status" value="1"/>
</dbReference>
<dbReference type="AlphaFoldDB" id="A0A1B2I4Z3"/>
<evidence type="ECO:0000256" key="1">
    <source>
        <dbReference type="HAMAP-Rule" id="MF_00175"/>
    </source>
</evidence>
<dbReference type="FunFam" id="3.40.50.300:FF:000005">
    <property type="entry name" value="ATP-dependent Clp protease ATP-binding subunit ClpX"/>
    <property type="match status" value="1"/>
</dbReference>
<dbReference type="RefSeq" id="WP_066744713.1">
    <property type="nucleotide sequence ID" value="NZ_CALCLR010000092.1"/>
</dbReference>
<dbReference type="GO" id="GO:0008233">
    <property type="term" value="F:peptidase activity"/>
    <property type="evidence" value="ECO:0007669"/>
    <property type="project" value="UniProtKB-KW"/>
</dbReference>
<dbReference type="InterPro" id="IPR010603">
    <property type="entry name" value="Znf_CppX_C4"/>
</dbReference>
<proteinExistence type="inferred from homology"/>
<dbReference type="GO" id="GO:0051603">
    <property type="term" value="P:proteolysis involved in protein catabolic process"/>
    <property type="evidence" value="ECO:0007669"/>
    <property type="project" value="TreeGrafter"/>
</dbReference>
<feature type="binding site" evidence="1 2">
    <location>
        <position position="18"/>
    </location>
    <ligand>
        <name>Zn(2+)</name>
        <dbReference type="ChEBI" id="CHEBI:29105"/>
    </ligand>
</feature>
<dbReference type="FunFam" id="1.10.8.60:FF:000002">
    <property type="entry name" value="ATP-dependent Clp protease ATP-binding subunit ClpX"/>
    <property type="match status" value="1"/>
</dbReference>
<keyword evidence="4" id="KW-1185">Reference proteome</keyword>
<dbReference type="NCBIfam" id="NF003745">
    <property type="entry name" value="PRK05342.1"/>
    <property type="match status" value="1"/>
</dbReference>
<dbReference type="SUPFAM" id="SSF52540">
    <property type="entry name" value="P-loop containing nucleoside triphosphate hydrolases"/>
    <property type="match status" value="1"/>
</dbReference>
<dbReference type="GO" id="GO:0008270">
    <property type="term" value="F:zinc ion binding"/>
    <property type="evidence" value="ECO:0007669"/>
    <property type="project" value="UniProtKB-UniRule"/>
</dbReference>
<dbReference type="Pfam" id="PF06689">
    <property type="entry name" value="zf-C4_ClpX"/>
    <property type="match status" value="1"/>
</dbReference>
<dbReference type="PROSITE" id="PS51902">
    <property type="entry name" value="CLPX_ZB"/>
    <property type="match status" value="1"/>
</dbReference>
<dbReference type="SMART" id="SM01086">
    <property type="entry name" value="ClpB_D2-small"/>
    <property type="match status" value="1"/>
</dbReference>
<dbReference type="EMBL" id="CP016757">
    <property type="protein sequence ID" value="ANZ45038.1"/>
    <property type="molecule type" value="Genomic_DNA"/>
</dbReference>
<feature type="binding site" evidence="1 2">
    <location>
        <position position="21"/>
    </location>
    <ligand>
        <name>Zn(2+)</name>
        <dbReference type="ChEBI" id="CHEBI:29105"/>
    </ligand>
</feature>
<dbReference type="InterPro" id="IPR027417">
    <property type="entry name" value="P-loop_NTPase"/>
</dbReference>
<keyword evidence="1" id="KW-0547">Nucleotide-binding</keyword>
<dbReference type="OrthoDB" id="9804062at2"/>
<dbReference type="Pfam" id="PF07724">
    <property type="entry name" value="AAA_2"/>
    <property type="match status" value="1"/>
</dbReference>
<sequence length="441" mass="48429">MYDNKTENVFKDRKKNSCSFCGKSQNEVARLFAGQQSNVFICSDCVHLCNILLRGEHLGADEMEKPQDKTKPDYTSLPSIDKLPKPAEIKEFLDQYVIGQAQAKKVLSVAVYNHYKRLLNPAVGDDDVELPKSNVLLVGPTGSGKTLLAQTLAKMLHVPFAMTDATTLTEAGYVGEDVENILLRLLQAADFDIQAAERGIIYIDEIDKIARKSESTSITRDVSGEGVQQALLKIIEGTVANIPPKGGRKHPSQEMIPIDTSNILFICGGAFDGLEKIISQRTNEKQLGFGGEISSNASMKNNSELLKKLEPDDLRSYGFIPEFIGRLPVLVALEALSEDALIQILKEPKNAPLKQYKKLFALEDIDLEFTDDAVKTIAERASKLNTGARGLRTILERLMLDLQYEIPNRTSDVASLTVTKGAVEGTEKPLVETGAKAYGAE</sequence>
<dbReference type="InterPro" id="IPR003959">
    <property type="entry name" value="ATPase_AAA_core"/>
</dbReference>
<keyword evidence="1 2" id="KW-0479">Metal-binding</keyword>
<dbReference type="InterPro" id="IPR003593">
    <property type="entry name" value="AAA+_ATPase"/>
</dbReference>
<gene>
    <name evidence="1" type="primary">clpX</name>
    <name evidence="3" type="ORF">BED41_08065</name>
</gene>
<dbReference type="Gene3D" id="6.20.220.10">
    <property type="entry name" value="ClpX chaperone, C4-type zinc finger domain"/>
    <property type="match status" value="1"/>
</dbReference>
<dbReference type="InterPro" id="IPR046425">
    <property type="entry name" value="ClpX_bact"/>
</dbReference>
<keyword evidence="1 2" id="KW-0143">Chaperone</keyword>
<comment type="subunit">
    <text evidence="1">Component of the ClpX-ClpP complex. Forms a hexameric ring that, in the presence of ATP, binds to fourteen ClpP subunits assembled into a disk-like structure with a central cavity, resembling the structure of eukaryotic proteasomes.</text>
</comment>
<dbReference type="GeneID" id="83057805"/>
<dbReference type="Gene3D" id="1.10.8.60">
    <property type="match status" value="1"/>
</dbReference>
<dbReference type="InterPro" id="IPR004487">
    <property type="entry name" value="Clp_protease_ATP-bd_su_ClpX"/>
</dbReference>
<dbReference type="InterPro" id="IPR059188">
    <property type="entry name" value="Znf_CLPX-like"/>
</dbReference>
<dbReference type="GO" id="GO:0016887">
    <property type="term" value="F:ATP hydrolysis activity"/>
    <property type="evidence" value="ECO:0007669"/>
    <property type="project" value="InterPro"/>
</dbReference>
<dbReference type="InterPro" id="IPR038366">
    <property type="entry name" value="Znf_CppX_C4_sf"/>
</dbReference>
<dbReference type="GO" id="GO:0051301">
    <property type="term" value="P:cell division"/>
    <property type="evidence" value="ECO:0007669"/>
    <property type="project" value="TreeGrafter"/>
</dbReference>
<organism evidence="3 4">
    <name type="scientific">Cloacibacillus porcorum</name>
    <dbReference type="NCBI Taxonomy" id="1197717"/>
    <lineage>
        <taxon>Bacteria</taxon>
        <taxon>Thermotogati</taxon>
        <taxon>Synergistota</taxon>
        <taxon>Synergistia</taxon>
        <taxon>Synergistales</taxon>
        <taxon>Synergistaceae</taxon>
        <taxon>Cloacibacillus</taxon>
    </lineage>
</organism>
<dbReference type="CDD" id="cd19497">
    <property type="entry name" value="RecA-like_ClpX"/>
    <property type="match status" value="1"/>
</dbReference>
<dbReference type="HAMAP" id="MF_00175">
    <property type="entry name" value="ClpX"/>
    <property type="match status" value="1"/>
</dbReference>
<comment type="function">
    <text evidence="1">ATP-dependent specificity component of the Clp protease. It directs the protease to specific substrates. Can perform chaperone functions in the absence of ClpP.</text>
</comment>
<comment type="similarity">
    <text evidence="1 2">Belongs to the ClpX chaperone family.</text>
</comment>
<dbReference type="Pfam" id="PF10431">
    <property type="entry name" value="ClpB_D2-small"/>
    <property type="match status" value="1"/>
</dbReference>
<keyword evidence="3" id="KW-0645">Protease</keyword>
<dbReference type="InterPro" id="IPR050052">
    <property type="entry name" value="ATP-dep_Clp_protease_ClpX"/>
</dbReference>
<evidence type="ECO:0000256" key="2">
    <source>
        <dbReference type="PROSITE-ProRule" id="PRU01250"/>
    </source>
</evidence>
<dbReference type="GO" id="GO:0046983">
    <property type="term" value="F:protein dimerization activity"/>
    <property type="evidence" value="ECO:0007669"/>
    <property type="project" value="UniProtKB-UniRule"/>
</dbReference>
<keyword evidence="1 2" id="KW-0862">Zinc</keyword>
<evidence type="ECO:0000313" key="4">
    <source>
        <dbReference type="Proteomes" id="UP000093044"/>
    </source>
</evidence>
<dbReference type="KEGG" id="cpor:BED41_08065"/>
<dbReference type="SMART" id="SM00994">
    <property type="entry name" value="zf-C4_ClpX"/>
    <property type="match status" value="1"/>
</dbReference>
<dbReference type="PANTHER" id="PTHR48102">
    <property type="entry name" value="ATP-DEPENDENT CLP PROTEASE ATP-BINDING SUBUNIT CLPX-LIKE, MITOCHONDRIAL-RELATED"/>
    <property type="match status" value="1"/>
</dbReference>
<dbReference type="SMART" id="SM00382">
    <property type="entry name" value="AAA"/>
    <property type="match status" value="1"/>
</dbReference>
<dbReference type="GO" id="GO:0051082">
    <property type="term" value="F:unfolded protein binding"/>
    <property type="evidence" value="ECO:0007669"/>
    <property type="project" value="UniProtKB-UniRule"/>
</dbReference>
<dbReference type="InterPro" id="IPR019489">
    <property type="entry name" value="Clp_ATPase_C"/>
</dbReference>
<dbReference type="STRING" id="1197717.BED41_08065"/>
<dbReference type="GO" id="GO:0140662">
    <property type="term" value="F:ATP-dependent protein folding chaperone"/>
    <property type="evidence" value="ECO:0007669"/>
    <property type="project" value="InterPro"/>
</dbReference>
<dbReference type="Gene3D" id="3.40.50.300">
    <property type="entry name" value="P-loop containing nucleotide triphosphate hydrolases"/>
    <property type="match status" value="1"/>
</dbReference>
<evidence type="ECO:0000313" key="3">
    <source>
        <dbReference type="EMBL" id="ANZ45038.1"/>
    </source>
</evidence>
<dbReference type="PANTHER" id="PTHR48102:SF7">
    <property type="entry name" value="ATP-DEPENDENT CLP PROTEASE ATP-BINDING SUBUNIT CLPX-LIKE, MITOCHONDRIAL"/>
    <property type="match status" value="1"/>
</dbReference>
<dbReference type="Proteomes" id="UP000093044">
    <property type="component" value="Chromosome"/>
</dbReference>
<name>A0A1B2I4Z3_9BACT</name>
<dbReference type="NCBIfam" id="TIGR00382">
    <property type="entry name" value="clpX"/>
    <property type="match status" value="1"/>
</dbReference>
<protein>
    <recommendedName>
        <fullName evidence="1">ATP-dependent Clp protease ATP-binding subunit ClpX</fullName>
    </recommendedName>
</protein>
<keyword evidence="3" id="KW-0378">Hydrolase</keyword>
<feature type="binding site" evidence="1 2">
    <location>
        <position position="45"/>
    </location>
    <ligand>
        <name>Zn(2+)</name>
        <dbReference type="ChEBI" id="CHEBI:29105"/>
    </ligand>
</feature>
<keyword evidence="1 3" id="KW-0067">ATP-binding</keyword>